<feature type="compositionally biased region" description="Polar residues" evidence="1">
    <location>
        <begin position="33"/>
        <end position="44"/>
    </location>
</feature>
<sequence length="114" mass="12486">MSHSHSPQESPPKEAYKESGNSLAEVQYAYPNNLPTTQDQNFSLSETYYVPEHQQGREPVVAYPDLDYQHEVNSITNTTTTTTLGDPPEGYPPENPASPEVEPPAGCCSSCSIL</sequence>
<dbReference type="AlphaFoldDB" id="A0A1R3FZE6"/>
<feature type="region of interest" description="Disordered" evidence="1">
    <location>
        <begin position="76"/>
        <end position="105"/>
    </location>
</feature>
<dbReference type="OrthoDB" id="1002313at2759"/>
<name>A0A1R3FZE6_9ROSI</name>
<dbReference type="Proteomes" id="UP000187203">
    <property type="component" value="Unassembled WGS sequence"/>
</dbReference>
<keyword evidence="3" id="KW-1185">Reference proteome</keyword>
<proteinExistence type="predicted"/>
<reference evidence="3" key="1">
    <citation type="submission" date="2013-09" db="EMBL/GenBank/DDBJ databases">
        <title>Corchorus olitorius genome sequencing.</title>
        <authorList>
            <person name="Alam M."/>
            <person name="Haque M.S."/>
            <person name="Islam M.S."/>
            <person name="Emdad E.M."/>
            <person name="Islam M.M."/>
            <person name="Ahmed B."/>
            <person name="Halim A."/>
            <person name="Hossen Q.M.M."/>
            <person name="Hossain M.Z."/>
            <person name="Ahmed R."/>
            <person name="Khan M.M."/>
            <person name="Islam R."/>
            <person name="Rashid M.M."/>
            <person name="Khan S.A."/>
            <person name="Rahman M.S."/>
            <person name="Alam M."/>
            <person name="Yahiya A.S."/>
            <person name="Khan M.S."/>
            <person name="Azam M.S."/>
            <person name="Haque T."/>
            <person name="Lashkar M.Z.H."/>
            <person name="Akhand A.I."/>
            <person name="Morshed G."/>
            <person name="Roy S."/>
            <person name="Uddin K.S."/>
            <person name="Rabeya T."/>
            <person name="Hossain A.S."/>
            <person name="Chowdhury A."/>
            <person name="Snigdha A.R."/>
            <person name="Mortoza M.S."/>
            <person name="Matin S.A."/>
            <person name="Hoque S.M.E."/>
            <person name="Islam M.K."/>
            <person name="Roy D.K."/>
            <person name="Haider R."/>
            <person name="Moosa M.M."/>
            <person name="Elias S.M."/>
            <person name="Hasan A.M."/>
            <person name="Jahan S."/>
            <person name="Shafiuddin M."/>
            <person name="Mahmood N."/>
            <person name="Shommy N.S."/>
        </authorList>
    </citation>
    <scope>NUCLEOTIDE SEQUENCE [LARGE SCALE GENOMIC DNA]</scope>
    <source>
        <strain evidence="3">cv. O-4</strain>
    </source>
</reference>
<comment type="caution">
    <text evidence="2">The sequence shown here is derived from an EMBL/GenBank/DDBJ whole genome shotgun (WGS) entry which is preliminary data.</text>
</comment>
<accession>A0A1R3FZE6</accession>
<organism evidence="2 3">
    <name type="scientific">Corchorus olitorius</name>
    <dbReference type="NCBI Taxonomy" id="93759"/>
    <lineage>
        <taxon>Eukaryota</taxon>
        <taxon>Viridiplantae</taxon>
        <taxon>Streptophyta</taxon>
        <taxon>Embryophyta</taxon>
        <taxon>Tracheophyta</taxon>
        <taxon>Spermatophyta</taxon>
        <taxon>Magnoliopsida</taxon>
        <taxon>eudicotyledons</taxon>
        <taxon>Gunneridae</taxon>
        <taxon>Pentapetalae</taxon>
        <taxon>rosids</taxon>
        <taxon>malvids</taxon>
        <taxon>Malvales</taxon>
        <taxon>Malvaceae</taxon>
        <taxon>Grewioideae</taxon>
        <taxon>Apeibeae</taxon>
        <taxon>Corchorus</taxon>
    </lineage>
</organism>
<evidence type="ECO:0000313" key="3">
    <source>
        <dbReference type="Proteomes" id="UP000187203"/>
    </source>
</evidence>
<gene>
    <name evidence="2" type="ORF">COLO4_37773</name>
</gene>
<evidence type="ECO:0000313" key="2">
    <source>
        <dbReference type="EMBL" id="OMO51209.1"/>
    </source>
</evidence>
<feature type="region of interest" description="Disordered" evidence="1">
    <location>
        <begin position="1"/>
        <end position="44"/>
    </location>
</feature>
<protein>
    <submittedName>
        <fullName evidence="2">Uncharacterized protein</fullName>
    </submittedName>
</protein>
<dbReference type="EMBL" id="AWUE01024272">
    <property type="protein sequence ID" value="OMO51209.1"/>
    <property type="molecule type" value="Genomic_DNA"/>
</dbReference>
<evidence type="ECO:0000256" key="1">
    <source>
        <dbReference type="SAM" id="MobiDB-lite"/>
    </source>
</evidence>